<dbReference type="PANTHER" id="PTHR33452:SF1">
    <property type="entry name" value="INNER MEMBRANE PROTEIN YPHA-RELATED"/>
    <property type="match status" value="1"/>
</dbReference>
<evidence type="ECO:0000256" key="1">
    <source>
        <dbReference type="ARBA" id="ARBA00004651"/>
    </source>
</evidence>
<feature type="transmembrane region" description="Helical" evidence="7">
    <location>
        <begin position="84"/>
        <end position="101"/>
    </location>
</feature>
<evidence type="ECO:0000256" key="7">
    <source>
        <dbReference type="SAM" id="Phobius"/>
    </source>
</evidence>
<dbReference type="PANTHER" id="PTHR33452">
    <property type="entry name" value="OXIDOREDUCTASE CATD-RELATED"/>
    <property type="match status" value="1"/>
</dbReference>
<evidence type="ECO:0000256" key="4">
    <source>
        <dbReference type="ARBA" id="ARBA00022692"/>
    </source>
</evidence>
<evidence type="ECO:0000256" key="5">
    <source>
        <dbReference type="ARBA" id="ARBA00022989"/>
    </source>
</evidence>
<keyword evidence="5 7" id="KW-1133">Transmembrane helix</keyword>
<reference evidence="9" key="1">
    <citation type="journal article" date="2019" name="Int. J. Syst. Evol. Microbiol.">
        <title>The Global Catalogue of Microorganisms (GCM) 10K type strain sequencing project: providing services to taxonomists for standard genome sequencing and annotation.</title>
        <authorList>
            <consortium name="The Broad Institute Genomics Platform"/>
            <consortium name="The Broad Institute Genome Sequencing Center for Infectious Disease"/>
            <person name="Wu L."/>
            <person name="Ma J."/>
        </authorList>
    </citation>
    <scope>NUCLEOTIDE SEQUENCE [LARGE SCALE GENOMIC DNA]</scope>
    <source>
        <strain evidence="9">JCM 17858</strain>
    </source>
</reference>
<accession>A0ABP8R6E6</accession>
<comment type="similarity">
    <text evidence="2">Belongs to the DoxX family.</text>
</comment>
<dbReference type="Proteomes" id="UP001500394">
    <property type="component" value="Unassembled WGS sequence"/>
</dbReference>
<feature type="transmembrane region" description="Helical" evidence="7">
    <location>
        <begin position="12"/>
        <end position="31"/>
    </location>
</feature>
<dbReference type="InterPro" id="IPR032808">
    <property type="entry name" value="DoxX"/>
</dbReference>
<feature type="transmembrane region" description="Helical" evidence="7">
    <location>
        <begin position="113"/>
        <end position="132"/>
    </location>
</feature>
<dbReference type="Pfam" id="PF07681">
    <property type="entry name" value="DoxX"/>
    <property type="match status" value="1"/>
</dbReference>
<comment type="subcellular location">
    <subcellularLocation>
        <location evidence="1">Cell membrane</location>
        <topology evidence="1">Multi-pass membrane protein</topology>
    </subcellularLocation>
</comment>
<keyword evidence="6 7" id="KW-0472">Membrane</keyword>
<gene>
    <name evidence="8" type="ORF">GCM10023173_21570</name>
</gene>
<proteinExistence type="inferred from homology"/>
<evidence type="ECO:0000313" key="9">
    <source>
        <dbReference type="Proteomes" id="UP001500394"/>
    </source>
</evidence>
<comment type="caution">
    <text evidence="8">The sequence shown here is derived from an EMBL/GenBank/DDBJ whole genome shotgun (WGS) entry which is preliminary data.</text>
</comment>
<name>A0ABP8R6E6_9SPHI</name>
<keyword evidence="3" id="KW-1003">Cell membrane</keyword>
<dbReference type="EMBL" id="BAABGR010000035">
    <property type="protein sequence ID" value="GAA4519110.1"/>
    <property type="molecule type" value="Genomic_DNA"/>
</dbReference>
<evidence type="ECO:0000256" key="6">
    <source>
        <dbReference type="ARBA" id="ARBA00023136"/>
    </source>
</evidence>
<dbReference type="RefSeq" id="WP_039053247.1">
    <property type="nucleotide sequence ID" value="NZ_BAABGR010000035.1"/>
</dbReference>
<dbReference type="InterPro" id="IPR051907">
    <property type="entry name" value="DoxX-like_oxidoreductase"/>
</dbReference>
<protein>
    <submittedName>
        <fullName evidence="8">DoxX family protein</fullName>
    </submittedName>
</protein>
<feature type="transmembrane region" description="Helical" evidence="7">
    <location>
        <begin position="51"/>
        <end position="77"/>
    </location>
</feature>
<keyword evidence="9" id="KW-1185">Reference proteome</keyword>
<evidence type="ECO:0000313" key="8">
    <source>
        <dbReference type="EMBL" id="GAA4519110.1"/>
    </source>
</evidence>
<evidence type="ECO:0000256" key="3">
    <source>
        <dbReference type="ARBA" id="ARBA00022475"/>
    </source>
</evidence>
<keyword evidence="4 7" id="KW-0812">Transmembrane</keyword>
<sequence length="135" mass="14428">MSRSSRRKQIDIGLLLIRVTVGGSMLAFHGIPKLMKGPEVWEKIGAAMSNIGIHFFTPFWGFAATMAETVGALFVILGLFLRPSAAVLAFTMLIAFISHLSKGDSLAAASHPLELMLVLIALVITGAGSYAIDKK</sequence>
<evidence type="ECO:0000256" key="2">
    <source>
        <dbReference type="ARBA" id="ARBA00006679"/>
    </source>
</evidence>
<organism evidence="8 9">
    <name type="scientific">Sphingobacterium thermophilum</name>
    <dbReference type="NCBI Taxonomy" id="768534"/>
    <lineage>
        <taxon>Bacteria</taxon>
        <taxon>Pseudomonadati</taxon>
        <taxon>Bacteroidota</taxon>
        <taxon>Sphingobacteriia</taxon>
        <taxon>Sphingobacteriales</taxon>
        <taxon>Sphingobacteriaceae</taxon>
        <taxon>Sphingobacterium</taxon>
    </lineage>
</organism>